<dbReference type="EMBL" id="GL832957">
    <property type="protein sequence ID" value="EGD78735.1"/>
    <property type="molecule type" value="Genomic_DNA"/>
</dbReference>
<dbReference type="GO" id="GO:0003714">
    <property type="term" value="F:transcription corepressor activity"/>
    <property type="evidence" value="ECO:0007669"/>
    <property type="project" value="TreeGrafter"/>
</dbReference>
<dbReference type="STRING" id="946362.F2TYR1"/>
<feature type="compositionally biased region" description="Polar residues" evidence="6">
    <location>
        <begin position="383"/>
        <end position="392"/>
    </location>
</feature>
<sequence length="597" mass="64252">MADALEMVAGQATARPARTLQTILQNKREARNAAEAVEEREMRQAAKPTGLRRELYDLVGDRVPLMPASTYKGYSKETAMRRAKSWKWCSFTNKAREDGLVLHHWREEARANEEYMFARFDEYKVTAPRISRDVYAKYLQDDSWSYLETRKLMDLYEAFSGSFILMQDRYSQWVRAIALPLPLRTVEDLKDRFYDCKRKLAKAGIASDAVAIRYRYDKKHEEARKEQLRTLAARTHDQYLEEQALKDELKALRQEMREKGVSTESVLAPKKKKKGKKDTKAGAAGTATATATKPSPAATTAAAAAAAAAAKQASKGAAAKTTPPKTATTKGRRGSKTATAAGAGAAASTPVAGKAAPSTAAKGGRRGSAGSRGGGATPRTPAASRQGSTSSLKDAGRRPSSVGRPTVSLVSASMRKVSAANTQKARDFIKSFLDKYNLGDPLPTSRLMPELLALKSLALNFHEEQNKAQGLEYQVWRLRDARDTLLKRKGLSPSSETDPATTTTTPAAAATATPRSSAQQQAAATAGPVPTVTPQQELAPAATTTSATTASTTASTPAATPAATLSTTPASVTTSHQQQEEEEDAGGEQPSKRARTE</sequence>
<feature type="compositionally biased region" description="Low complexity" evidence="6">
    <location>
        <begin position="336"/>
        <end position="357"/>
    </location>
</feature>
<evidence type="ECO:0000256" key="4">
    <source>
        <dbReference type="ARBA" id="ARBA00023163"/>
    </source>
</evidence>
<proteinExistence type="predicted"/>
<evidence type="ECO:0000313" key="8">
    <source>
        <dbReference type="EMBL" id="EGD78735.1"/>
    </source>
</evidence>
<dbReference type="RefSeq" id="XP_004997692.1">
    <property type="nucleotide sequence ID" value="XM_004997635.1"/>
</dbReference>
<dbReference type="KEGG" id="sre:PTSG_11773"/>
<evidence type="ECO:0000256" key="3">
    <source>
        <dbReference type="ARBA" id="ARBA00023015"/>
    </source>
</evidence>
<evidence type="ECO:0000259" key="7">
    <source>
        <dbReference type="Pfam" id="PF16282"/>
    </source>
</evidence>
<feature type="region of interest" description="Disordered" evidence="6">
    <location>
        <begin position="313"/>
        <end position="407"/>
    </location>
</feature>
<keyword evidence="2" id="KW-0156">Chromatin regulator</keyword>
<feature type="domain" description="DAMP1 SANT/Myb-like" evidence="7">
    <location>
        <begin position="115"/>
        <end position="200"/>
    </location>
</feature>
<evidence type="ECO:0000256" key="6">
    <source>
        <dbReference type="SAM" id="MobiDB-lite"/>
    </source>
</evidence>
<keyword evidence="9" id="KW-1185">Reference proteome</keyword>
<name>F2TYR1_SALR5</name>
<dbReference type="OMA" id="ANEEYMF"/>
<dbReference type="GO" id="GO:0035267">
    <property type="term" value="C:NuA4 histone acetyltransferase complex"/>
    <property type="evidence" value="ECO:0007669"/>
    <property type="project" value="InterPro"/>
</dbReference>
<keyword evidence="4" id="KW-0804">Transcription</keyword>
<dbReference type="GO" id="GO:0006281">
    <property type="term" value="P:DNA repair"/>
    <property type="evidence" value="ECO:0007669"/>
    <property type="project" value="InterPro"/>
</dbReference>
<evidence type="ECO:0000256" key="5">
    <source>
        <dbReference type="ARBA" id="ARBA00023242"/>
    </source>
</evidence>
<keyword evidence="5" id="KW-0539">Nucleus</keyword>
<dbReference type="PANTHER" id="PTHR12855:SF10">
    <property type="entry name" value="DNA METHYLTRANSFERASE 1-ASSOCIATED PROTEIN 1"/>
    <property type="match status" value="1"/>
</dbReference>
<evidence type="ECO:0000313" key="9">
    <source>
        <dbReference type="Proteomes" id="UP000007799"/>
    </source>
</evidence>
<feature type="compositionally biased region" description="Low complexity" evidence="6">
    <location>
        <begin position="313"/>
        <end position="329"/>
    </location>
</feature>
<dbReference type="GO" id="GO:0000122">
    <property type="term" value="P:negative regulation of transcription by RNA polymerase II"/>
    <property type="evidence" value="ECO:0007669"/>
    <property type="project" value="TreeGrafter"/>
</dbReference>
<dbReference type="Gene3D" id="1.10.10.60">
    <property type="entry name" value="Homeodomain-like"/>
    <property type="match status" value="1"/>
</dbReference>
<keyword evidence="3" id="KW-0805">Transcription regulation</keyword>
<dbReference type="GO" id="GO:0006338">
    <property type="term" value="P:chromatin remodeling"/>
    <property type="evidence" value="ECO:0007669"/>
    <property type="project" value="InterPro"/>
</dbReference>
<gene>
    <name evidence="8" type="ORF">PTSG_11773</name>
</gene>
<dbReference type="AlphaFoldDB" id="F2TYR1"/>
<reference evidence="8" key="1">
    <citation type="submission" date="2009-08" db="EMBL/GenBank/DDBJ databases">
        <title>Annotation of Salpingoeca rosetta.</title>
        <authorList>
            <consortium name="The Broad Institute Genome Sequencing Platform"/>
            <person name="Russ C."/>
            <person name="Cuomo C."/>
            <person name="Burger G."/>
            <person name="Gray M.W."/>
            <person name="Holland P.W.H."/>
            <person name="King N."/>
            <person name="Lang F.B.F."/>
            <person name="Roger A.J."/>
            <person name="Ruiz-Trillo I."/>
            <person name="Young S.K."/>
            <person name="Zeng Q."/>
            <person name="Gargeya S."/>
            <person name="Alvarado L."/>
            <person name="Berlin A."/>
            <person name="Chapman S.B."/>
            <person name="Chen Z."/>
            <person name="Freedman E."/>
            <person name="Gellesch M."/>
            <person name="Goldberg J."/>
            <person name="Griggs A."/>
            <person name="Gujja S."/>
            <person name="Heilman E."/>
            <person name="Heiman D."/>
            <person name="Howarth C."/>
            <person name="Mehta T."/>
            <person name="Neiman D."/>
            <person name="Pearson M."/>
            <person name="Roberts A."/>
            <person name="Saif S."/>
            <person name="Shea T."/>
            <person name="Shenoy N."/>
            <person name="Sisk P."/>
            <person name="Stolte C."/>
            <person name="Sykes S."/>
            <person name="White J."/>
            <person name="Yandava C."/>
            <person name="Haas B."/>
            <person name="Nusbaum C."/>
            <person name="Birren B."/>
        </authorList>
    </citation>
    <scope>NUCLEOTIDE SEQUENCE [LARGE SCALE GENOMIC DNA]</scope>
    <source>
        <strain evidence="8">ATCC 50818</strain>
    </source>
</reference>
<feature type="compositionally biased region" description="Gly residues" evidence="6">
    <location>
        <begin position="366"/>
        <end position="376"/>
    </location>
</feature>
<evidence type="ECO:0000256" key="2">
    <source>
        <dbReference type="ARBA" id="ARBA00022853"/>
    </source>
</evidence>
<dbReference type="InParanoid" id="F2TYR1"/>
<organism evidence="9">
    <name type="scientific">Salpingoeca rosetta (strain ATCC 50818 / BSB-021)</name>
    <dbReference type="NCBI Taxonomy" id="946362"/>
    <lineage>
        <taxon>Eukaryota</taxon>
        <taxon>Choanoflagellata</taxon>
        <taxon>Craspedida</taxon>
        <taxon>Salpingoecidae</taxon>
        <taxon>Salpingoeca</taxon>
    </lineage>
</organism>
<protein>
    <recommendedName>
        <fullName evidence="7">dAMP1 SANT/Myb-like domain-containing protein</fullName>
    </recommendedName>
</protein>
<dbReference type="GeneID" id="16078289"/>
<feature type="compositionally biased region" description="Low complexity" evidence="6">
    <location>
        <begin position="492"/>
        <end position="577"/>
    </location>
</feature>
<dbReference type="GO" id="GO:0000812">
    <property type="term" value="C:Swr1 complex"/>
    <property type="evidence" value="ECO:0007669"/>
    <property type="project" value="TreeGrafter"/>
</dbReference>
<feature type="region of interest" description="Disordered" evidence="6">
    <location>
        <begin position="256"/>
        <end position="296"/>
    </location>
</feature>
<dbReference type="PANTHER" id="PTHR12855">
    <property type="entry name" value="DNA METHYLTRANSFERASE 1-ASSOCIATED PROTEIN 1 FAMILY MEMBER"/>
    <property type="match status" value="1"/>
</dbReference>
<dbReference type="Pfam" id="PF16282">
    <property type="entry name" value="SANT_DAMP1_like"/>
    <property type="match status" value="1"/>
</dbReference>
<dbReference type="OrthoDB" id="19740at2759"/>
<comment type="subcellular location">
    <subcellularLocation>
        <location evidence="1">Nucleus</location>
    </subcellularLocation>
</comment>
<feature type="region of interest" description="Disordered" evidence="6">
    <location>
        <begin position="487"/>
        <end position="597"/>
    </location>
</feature>
<dbReference type="eggNOG" id="KOG2656">
    <property type="taxonomic scope" value="Eukaryota"/>
</dbReference>
<dbReference type="Proteomes" id="UP000007799">
    <property type="component" value="Unassembled WGS sequence"/>
</dbReference>
<dbReference type="InterPro" id="IPR027109">
    <property type="entry name" value="Swc4/Dmap1"/>
</dbReference>
<dbReference type="InterPro" id="IPR032563">
    <property type="entry name" value="DAMP1_SANT-like"/>
</dbReference>
<feature type="compositionally biased region" description="Low complexity" evidence="6">
    <location>
        <begin position="281"/>
        <end position="296"/>
    </location>
</feature>
<accession>F2TYR1</accession>
<evidence type="ECO:0000256" key="1">
    <source>
        <dbReference type="ARBA" id="ARBA00004123"/>
    </source>
</evidence>